<keyword evidence="1" id="KW-0560">Oxidoreductase</keyword>
<accession>A0A229UJ50</accession>
<dbReference type="InterPro" id="IPR036291">
    <property type="entry name" value="NAD(P)-bd_dom_sf"/>
</dbReference>
<proteinExistence type="predicted"/>
<dbReference type="PANTHER" id="PTHR14239">
    <property type="entry name" value="DUDULIN-RELATED"/>
    <property type="match status" value="1"/>
</dbReference>
<name>A0A229UJ50_9BACL</name>
<organism evidence="3 4">
    <name type="scientific">Paenibacillus rigui</name>
    <dbReference type="NCBI Taxonomy" id="554312"/>
    <lineage>
        <taxon>Bacteria</taxon>
        <taxon>Bacillati</taxon>
        <taxon>Bacillota</taxon>
        <taxon>Bacilli</taxon>
        <taxon>Bacillales</taxon>
        <taxon>Paenibacillaceae</taxon>
        <taxon>Paenibacillus</taxon>
    </lineage>
</organism>
<protein>
    <recommendedName>
        <fullName evidence="2">Pyrroline-5-carboxylate reductase catalytic N-terminal domain-containing protein</fullName>
    </recommendedName>
</protein>
<evidence type="ECO:0000259" key="2">
    <source>
        <dbReference type="Pfam" id="PF03807"/>
    </source>
</evidence>
<keyword evidence="4" id="KW-1185">Reference proteome</keyword>
<feature type="domain" description="Pyrroline-5-carboxylate reductase catalytic N-terminal" evidence="2">
    <location>
        <begin position="4"/>
        <end position="95"/>
    </location>
</feature>
<dbReference type="Gene3D" id="3.40.50.720">
    <property type="entry name" value="NAD(P)-binding Rossmann-like Domain"/>
    <property type="match status" value="1"/>
</dbReference>
<comment type="caution">
    <text evidence="3">The sequence shown here is derived from an EMBL/GenBank/DDBJ whole genome shotgun (WGS) entry which is preliminary data.</text>
</comment>
<dbReference type="Pfam" id="PF03807">
    <property type="entry name" value="F420_oxidored"/>
    <property type="match status" value="1"/>
</dbReference>
<reference evidence="3 4" key="1">
    <citation type="submission" date="2017-07" db="EMBL/GenBank/DDBJ databases">
        <title>Genome sequencing and assembly of Paenibacillus rigui.</title>
        <authorList>
            <person name="Mayilraj S."/>
        </authorList>
    </citation>
    <scope>NUCLEOTIDE SEQUENCE [LARGE SCALE GENOMIC DNA]</scope>
    <source>
        <strain evidence="3 4">JCM 16352</strain>
    </source>
</reference>
<dbReference type="Proteomes" id="UP000215509">
    <property type="component" value="Unassembled WGS sequence"/>
</dbReference>
<dbReference type="GO" id="GO:0015677">
    <property type="term" value="P:copper ion import"/>
    <property type="evidence" value="ECO:0007669"/>
    <property type="project" value="TreeGrafter"/>
</dbReference>
<dbReference type="InterPro" id="IPR028939">
    <property type="entry name" value="P5C_Rdtase_cat_N"/>
</dbReference>
<dbReference type="SUPFAM" id="SSF51735">
    <property type="entry name" value="NAD(P)-binding Rossmann-fold domains"/>
    <property type="match status" value="1"/>
</dbReference>
<dbReference type="GO" id="GO:0052851">
    <property type="term" value="F:ferric-chelate reductase (NADPH) activity"/>
    <property type="evidence" value="ECO:0007669"/>
    <property type="project" value="TreeGrafter"/>
</dbReference>
<dbReference type="AlphaFoldDB" id="A0A229UJ50"/>
<evidence type="ECO:0000256" key="1">
    <source>
        <dbReference type="ARBA" id="ARBA00023002"/>
    </source>
</evidence>
<evidence type="ECO:0000313" key="4">
    <source>
        <dbReference type="Proteomes" id="UP000215509"/>
    </source>
</evidence>
<dbReference type="GO" id="GO:0008823">
    <property type="term" value="F:cupric reductase (NADH) activity"/>
    <property type="evidence" value="ECO:0007669"/>
    <property type="project" value="TreeGrafter"/>
</dbReference>
<sequence>MNMKVSVIGTGRMGTGLVRNLHPVMSRLVWGSRNPAGAQQLIEKYGFKGVEAAEIQTALQADIIFHALWFRDLIPWAESCRELLKGKILVDLVNPFTEDFSDFTMDWGTSAAEELQHKLPETSVVGAFKNTFFQVLEKPVHQGTVSDVYVTSDDEKAKLAVIQLLQGIPFRIMDAGRLSNNRTIERMTLFERELAIRYGHYPYVSYRIFGQGDEQA</sequence>
<evidence type="ECO:0000313" key="3">
    <source>
        <dbReference type="EMBL" id="OXM83410.1"/>
    </source>
</evidence>
<dbReference type="OrthoDB" id="9786864at2"/>
<dbReference type="GO" id="GO:0005886">
    <property type="term" value="C:plasma membrane"/>
    <property type="evidence" value="ECO:0007669"/>
    <property type="project" value="TreeGrafter"/>
</dbReference>
<dbReference type="EMBL" id="NMQW01000047">
    <property type="protein sequence ID" value="OXM83410.1"/>
    <property type="molecule type" value="Genomic_DNA"/>
</dbReference>
<gene>
    <name evidence="3" type="ORF">CF651_25705</name>
</gene>
<dbReference type="PANTHER" id="PTHR14239:SF0">
    <property type="entry name" value="F420-DEPENDENT NADP REDUCTASE"/>
    <property type="match status" value="1"/>
</dbReference>
<dbReference type="InterPro" id="IPR051267">
    <property type="entry name" value="STEAP_metalloreductase"/>
</dbReference>